<sequence>MASNETAADPLSLLPPAASDLIPNLDQSTAPLLVGWMFNMLLYGVLFNQTYWYYMSFPRDSWRLKGLVIILLILESIQSALVFYDALEAFALHFGSFDAFNHVHMAFLDIPILTSIISCIVQSFFAMRIYKLSKNWFAVILVELVALVQVGAAFAAGIMLYPLQTYTNVPSSKATMKATETWLASSAACDILIATLMVYFLSRQPAHFKPTKLLVSRMIRLTVETGSITAFLAVVTVILFSTTTGSYYACLGALAAKLYSNVCLAILNSRISIREGREEIASNGASQVFSVDSGQFSRSDPVARGPFSISVSRTEERHVDTRMGTKSRTDVGKTWSDGFSYEYENGIPLDTVVDIGRPAHISS</sequence>
<dbReference type="OrthoDB" id="2953893at2759"/>
<evidence type="ECO:0000256" key="1">
    <source>
        <dbReference type="SAM" id="Phobius"/>
    </source>
</evidence>
<keyword evidence="1" id="KW-1133">Transmembrane helix</keyword>
<protein>
    <recommendedName>
        <fullName evidence="2">DUF6534 domain-containing protein</fullName>
    </recommendedName>
</protein>
<name>A0A0D7BII2_9AGAR</name>
<dbReference type="AlphaFoldDB" id="A0A0D7BII2"/>
<dbReference type="PANTHER" id="PTHR40465:SF1">
    <property type="entry name" value="DUF6534 DOMAIN-CONTAINING PROTEIN"/>
    <property type="match status" value="1"/>
</dbReference>
<feature type="transmembrane region" description="Helical" evidence="1">
    <location>
        <begin position="246"/>
        <end position="267"/>
    </location>
</feature>
<dbReference type="Proteomes" id="UP000054007">
    <property type="component" value="Unassembled WGS sequence"/>
</dbReference>
<feature type="transmembrane region" description="Helical" evidence="1">
    <location>
        <begin position="104"/>
        <end position="125"/>
    </location>
</feature>
<keyword evidence="4" id="KW-1185">Reference proteome</keyword>
<dbReference type="InterPro" id="IPR045339">
    <property type="entry name" value="DUF6534"/>
</dbReference>
<reference evidence="3 4" key="1">
    <citation type="journal article" date="2015" name="Fungal Genet. Biol.">
        <title>Evolution of novel wood decay mechanisms in Agaricales revealed by the genome sequences of Fistulina hepatica and Cylindrobasidium torrendii.</title>
        <authorList>
            <person name="Floudas D."/>
            <person name="Held B.W."/>
            <person name="Riley R."/>
            <person name="Nagy L.G."/>
            <person name="Koehler G."/>
            <person name="Ransdell A.S."/>
            <person name="Younus H."/>
            <person name="Chow J."/>
            <person name="Chiniquy J."/>
            <person name="Lipzen A."/>
            <person name="Tritt A."/>
            <person name="Sun H."/>
            <person name="Haridas S."/>
            <person name="LaButti K."/>
            <person name="Ohm R.A."/>
            <person name="Kues U."/>
            <person name="Blanchette R.A."/>
            <person name="Grigoriev I.V."/>
            <person name="Minto R.E."/>
            <person name="Hibbett D.S."/>
        </authorList>
    </citation>
    <scope>NUCLEOTIDE SEQUENCE [LARGE SCALE GENOMIC DNA]</scope>
    <source>
        <strain evidence="3 4">FP15055 ss-10</strain>
    </source>
</reference>
<evidence type="ECO:0000259" key="2">
    <source>
        <dbReference type="Pfam" id="PF20152"/>
    </source>
</evidence>
<dbReference type="Pfam" id="PF20152">
    <property type="entry name" value="DUF6534"/>
    <property type="match status" value="1"/>
</dbReference>
<dbReference type="PANTHER" id="PTHR40465">
    <property type="entry name" value="CHROMOSOME 1, WHOLE GENOME SHOTGUN SEQUENCE"/>
    <property type="match status" value="1"/>
</dbReference>
<proteinExistence type="predicted"/>
<dbReference type="EMBL" id="KN880483">
    <property type="protein sequence ID" value="KIY69461.1"/>
    <property type="molecule type" value="Genomic_DNA"/>
</dbReference>
<feature type="domain" description="DUF6534" evidence="2">
    <location>
        <begin position="186"/>
        <end position="270"/>
    </location>
</feature>
<keyword evidence="1" id="KW-0472">Membrane</keyword>
<feature type="transmembrane region" description="Helical" evidence="1">
    <location>
        <begin position="66"/>
        <end position="84"/>
    </location>
</feature>
<keyword evidence="1" id="KW-0812">Transmembrane</keyword>
<organism evidence="3 4">
    <name type="scientific">Cylindrobasidium torrendii FP15055 ss-10</name>
    <dbReference type="NCBI Taxonomy" id="1314674"/>
    <lineage>
        <taxon>Eukaryota</taxon>
        <taxon>Fungi</taxon>
        <taxon>Dikarya</taxon>
        <taxon>Basidiomycota</taxon>
        <taxon>Agaricomycotina</taxon>
        <taxon>Agaricomycetes</taxon>
        <taxon>Agaricomycetidae</taxon>
        <taxon>Agaricales</taxon>
        <taxon>Marasmiineae</taxon>
        <taxon>Physalacriaceae</taxon>
        <taxon>Cylindrobasidium</taxon>
    </lineage>
</organism>
<accession>A0A0D7BII2</accession>
<feature type="transmembrane region" description="Helical" evidence="1">
    <location>
        <begin position="181"/>
        <end position="201"/>
    </location>
</feature>
<gene>
    <name evidence="3" type="ORF">CYLTODRAFT_372585</name>
</gene>
<feature type="transmembrane region" description="Helical" evidence="1">
    <location>
        <begin position="33"/>
        <end position="54"/>
    </location>
</feature>
<evidence type="ECO:0000313" key="3">
    <source>
        <dbReference type="EMBL" id="KIY69461.1"/>
    </source>
</evidence>
<feature type="transmembrane region" description="Helical" evidence="1">
    <location>
        <begin position="137"/>
        <end position="161"/>
    </location>
</feature>
<evidence type="ECO:0000313" key="4">
    <source>
        <dbReference type="Proteomes" id="UP000054007"/>
    </source>
</evidence>
<feature type="transmembrane region" description="Helical" evidence="1">
    <location>
        <begin position="221"/>
        <end position="240"/>
    </location>
</feature>